<proteinExistence type="predicted"/>
<gene>
    <name evidence="2" type="ORF">H4687_000746</name>
</gene>
<name>A0A8I0P0D8_9ACTN</name>
<evidence type="ECO:0000313" key="2">
    <source>
        <dbReference type="EMBL" id="MBE1594617.1"/>
    </source>
</evidence>
<reference evidence="2 3" key="1">
    <citation type="submission" date="2020-10" db="EMBL/GenBank/DDBJ databases">
        <title>Sequencing the genomes of 1000 actinobacteria strains.</title>
        <authorList>
            <person name="Klenk H.-P."/>
        </authorList>
    </citation>
    <scope>NUCLEOTIDE SEQUENCE [LARGE SCALE GENOMIC DNA]</scope>
    <source>
        <strain evidence="2 3">DSM 41803</strain>
    </source>
</reference>
<dbReference type="RefSeq" id="WP_225966585.1">
    <property type="nucleotide sequence ID" value="NZ_JADBGF010000001.1"/>
</dbReference>
<accession>A0A8I0P0D8</accession>
<sequence>MGADRTVCGLRSMAWALPVISASRRPPSSMSVWLASRPRSEQEVQDRPTSALRLQSSQ</sequence>
<dbReference type="AlphaFoldDB" id="A0A8I0P0D8"/>
<evidence type="ECO:0000256" key="1">
    <source>
        <dbReference type="SAM" id="MobiDB-lite"/>
    </source>
</evidence>
<protein>
    <submittedName>
        <fullName evidence="2">Uncharacterized protein</fullName>
    </submittedName>
</protein>
<organism evidence="2 3">
    <name type="scientific">Streptomyces stelliscabiei</name>
    <dbReference type="NCBI Taxonomy" id="146820"/>
    <lineage>
        <taxon>Bacteria</taxon>
        <taxon>Bacillati</taxon>
        <taxon>Actinomycetota</taxon>
        <taxon>Actinomycetes</taxon>
        <taxon>Kitasatosporales</taxon>
        <taxon>Streptomycetaceae</taxon>
        <taxon>Streptomyces</taxon>
    </lineage>
</organism>
<keyword evidence="3" id="KW-1185">Reference proteome</keyword>
<dbReference type="EMBL" id="JADBGF010000001">
    <property type="protein sequence ID" value="MBE1594617.1"/>
    <property type="molecule type" value="Genomic_DNA"/>
</dbReference>
<dbReference type="Proteomes" id="UP000629287">
    <property type="component" value="Unassembled WGS sequence"/>
</dbReference>
<dbReference type="GeneID" id="86833691"/>
<feature type="region of interest" description="Disordered" evidence="1">
    <location>
        <begin position="28"/>
        <end position="58"/>
    </location>
</feature>
<comment type="caution">
    <text evidence="2">The sequence shown here is derived from an EMBL/GenBank/DDBJ whole genome shotgun (WGS) entry which is preliminary data.</text>
</comment>
<evidence type="ECO:0000313" key="3">
    <source>
        <dbReference type="Proteomes" id="UP000629287"/>
    </source>
</evidence>